<organism evidence="11 12">
    <name type="scientific">Oedothorax gibbosus</name>
    <dbReference type="NCBI Taxonomy" id="931172"/>
    <lineage>
        <taxon>Eukaryota</taxon>
        <taxon>Metazoa</taxon>
        <taxon>Ecdysozoa</taxon>
        <taxon>Arthropoda</taxon>
        <taxon>Chelicerata</taxon>
        <taxon>Arachnida</taxon>
        <taxon>Araneae</taxon>
        <taxon>Araneomorphae</taxon>
        <taxon>Entelegynae</taxon>
        <taxon>Araneoidea</taxon>
        <taxon>Linyphiidae</taxon>
        <taxon>Erigoninae</taxon>
        <taxon>Oedothorax</taxon>
    </lineage>
</organism>
<dbReference type="InterPro" id="IPR012313">
    <property type="entry name" value="Znf_FCS"/>
</dbReference>
<evidence type="ECO:0000256" key="8">
    <source>
        <dbReference type="SAM" id="MobiDB-lite"/>
    </source>
</evidence>
<feature type="compositionally biased region" description="Low complexity" evidence="8">
    <location>
        <begin position="101"/>
        <end position="133"/>
    </location>
</feature>
<feature type="region of interest" description="Disordered" evidence="8">
    <location>
        <begin position="101"/>
        <end position="166"/>
    </location>
</feature>
<keyword evidence="3 7" id="KW-0863">Zinc-finger</keyword>
<dbReference type="InterPro" id="IPR001660">
    <property type="entry name" value="SAM"/>
</dbReference>
<evidence type="ECO:0000256" key="3">
    <source>
        <dbReference type="ARBA" id="ARBA00022771"/>
    </source>
</evidence>
<feature type="compositionally biased region" description="Low complexity" evidence="8">
    <location>
        <begin position="516"/>
        <end position="543"/>
    </location>
</feature>
<comment type="subcellular location">
    <subcellularLocation>
        <location evidence="1">Nucleus</location>
    </subcellularLocation>
</comment>
<dbReference type="EMBL" id="JAFNEN010000227">
    <property type="protein sequence ID" value="KAG8188916.1"/>
    <property type="molecule type" value="Genomic_DNA"/>
</dbReference>
<evidence type="ECO:0008006" key="13">
    <source>
        <dbReference type="Google" id="ProtNLM"/>
    </source>
</evidence>
<feature type="compositionally biased region" description="Low complexity" evidence="8">
    <location>
        <begin position="140"/>
        <end position="166"/>
    </location>
</feature>
<evidence type="ECO:0000259" key="9">
    <source>
        <dbReference type="PROSITE" id="PS50105"/>
    </source>
</evidence>
<feature type="compositionally biased region" description="Pro residues" evidence="8">
    <location>
        <begin position="544"/>
        <end position="559"/>
    </location>
</feature>
<keyword evidence="5" id="KW-0238">DNA-binding</keyword>
<dbReference type="Gene3D" id="1.10.150.50">
    <property type="entry name" value="Transcription Factor, Ets-1"/>
    <property type="match status" value="1"/>
</dbReference>
<evidence type="ECO:0000313" key="12">
    <source>
        <dbReference type="Proteomes" id="UP000827092"/>
    </source>
</evidence>
<dbReference type="GO" id="GO:0008270">
    <property type="term" value="F:zinc ion binding"/>
    <property type="evidence" value="ECO:0007669"/>
    <property type="project" value="UniProtKB-KW"/>
</dbReference>
<evidence type="ECO:0000256" key="4">
    <source>
        <dbReference type="ARBA" id="ARBA00022833"/>
    </source>
</evidence>
<dbReference type="CDD" id="cd09577">
    <property type="entry name" value="SAM_Ph1_2_3"/>
    <property type="match status" value="1"/>
</dbReference>
<dbReference type="Gene3D" id="2.160.20.80">
    <property type="entry name" value="E3 ubiquitin-protein ligase SopA"/>
    <property type="match status" value="1"/>
</dbReference>
<dbReference type="GO" id="GO:0005634">
    <property type="term" value="C:nucleus"/>
    <property type="evidence" value="ECO:0007669"/>
    <property type="project" value="UniProtKB-SubCell"/>
</dbReference>
<dbReference type="SMART" id="SM00454">
    <property type="entry name" value="SAM"/>
    <property type="match status" value="1"/>
</dbReference>
<proteinExistence type="predicted"/>
<dbReference type="SUPFAM" id="SSF47769">
    <property type="entry name" value="SAM/Pointed domain"/>
    <property type="match status" value="1"/>
</dbReference>
<feature type="region of interest" description="Disordered" evidence="8">
    <location>
        <begin position="450"/>
        <end position="603"/>
    </location>
</feature>
<feature type="region of interest" description="Disordered" evidence="8">
    <location>
        <begin position="725"/>
        <end position="745"/>
    </location>
</feature>
<reference evidence="11 12" key="1">
    <citation type="journal article" date="2022" name="Nat. Ecol. Evol.">
        <title>A masculinizing supergene underlies an exaggerated male reproductive morph in a spider.</title>
        <authorList>
            <person name="Hendrickx F."/>
            <person name="De Corte Z."/>
            <person name="Sonet G."/>
            <person name="Van Belleghem S.M."/>
            <person name="Kostlbacher S."/>
            <person name="Vangestel C."/>
        </authorList>
    </citation>
    <scope>NUCLEOTIDE SEQUENCE [LARGE SCALE GENOMIC DNA]</scope>
    <source>
        <strain evidence="11">W744_W776</strain>
    </source>
</reference>
<comment type="caution">
    <text evidence="11">The sequence shown here is derived from an EMBL/GenBank/DDBJ whole genome shotgun (WGS) entry which is preliminary data.</text>
</comment>
<keyword evidence="12" id="KW-1185">Reference proteome</keyword>
<dbReference type="InterPro" id="IPR013761">
    <property type="entry name" value="SAM/pointed_sf"/>
</dbReference>
<evidence type="ECO:0000256" key="2">
    <source>
        <dbReference type="ARBA" id="ARBA00022723"/>
    </source>
</evidence>
<dbReference type="Proteomes" id="UP000827092">
    <property type="component" value="Unassembled WGS sequence"/>
</dbReference>
<evidence type="ECO:0000259" key="10">
    <source>
        <dbReference type="PROSITE" id="PS51024"/>
    </source>
</evidence>
<feature type="compositionally biased region" description="Pro residues" evidence="8">
    <location>
        <begin position="583"/>
        <end position="597"/>
    </location>
</feature>
<evidence type="ECO:0000256" key="1">
    <source>
        <dbReference type="ARBA" id="ARBA00004123"/>
    </source>
</evidence>
<dbReference type="GO" id="GO:0003677">
    <property type="term" value="F:DNA binding"/>
    <property type="evidence" value="ECO:0007669"/>
    <property type="project" value="UniProtKB-KW"/>
</dbReference>
<dbReference type="AlphaFoldDB" id="A0AAV6UX72"/>
<keyword evidence="6" id="KW-0539">Nucleus</keyword>
<feature type="compositionally biased region" description="Polar residues" evidence="8">
    <location>
        <begin position="486"/>
        <end position="503"/>
    </location>
</feature>
<dbReference type="Pfam" id="PF00536">
    <property type="entry name" value="SAM_1"/>
    <property type="match status" value="1"/>
</dbReference>
<dbReference type="SUPFAM" id="SSF141571">
    <property type="entry name" value="Pentapeptide repeat-like"/>
    <property type="match status" value="1"/>
</dbReference>
<dbReference type="PROSITE" id="PS50105">
    <property type="entry name" value="SAM_DOMAIN"/>
    <property type="match status" value="1"/>
</dbReference>
<dbReference type="PROSITE" id="PS51024">
    <property type="entry name" value="ZF_FCS"/>
    <property type="match status" value="1"/>
</dbReference>
<feature type="domain" description="FCS-type" evidence="10">
    <location>
        <begin position="746"/>
        <end position="780"/>
    </location>
</feature>
<dbReference type="InterPro" id="IPR038603">
    <property type="entry name" value="Znf_FCS_sf"/>
</dbReference>
<evidence type="ECO:0000256" key="6">
    <source>
        <dbReference type="ARBA" id="ARBA00023242"/>
    </source>
</evidence>
<dbReference type="Pfam" id="PF21319">
    <property type="entry name" value="zf-FCS_1"/>
    <property type="match status" value="1"/>
</dbReference>
<protein>
    <recommendedName>
        <fullName evidence="13">Polyhomeotic-like protein 1</fullName>
    </recommendedName>
</protein>
<feature type="compositionally biased region" description="Low complexity" evidence="8">
    <location>
        <begin position="450"/>
        <end position="474"/>
    </location>
</feature>
<accession>A0AAV6UX72</accession>
<gene>
    <name evidence="11" type="ORF">JTE90_014969</name>
</gene>
<feature type="domain" description="SAM" evidence="9">
    <location>
        <begin position="859"/>
        <end position="924"/>
    </location>
</feature>
<keyword evidence="2" id="KW-0479">Metal-binding</keyword>
<evidence type="ECO:0000313" key="11">
    <source>
        <dbReference type="EMBL" id="KAG8188916.1"/>
    </source>
</evidence>
<sequence>MLLQQQQAPSQQPQMQQTQIQQSQLQQNQMQQNQLQQSQLQQNQMQQSQLQQSQLQQSQLQQSQMQQNQLQQSQLQQNQLQQSQLQQNQLQQSQMQQNQIHQSQLQQSQMQQPQLQQTQLQQPQLQQNQVPQLHTSVEHSSMSVSSSSVPLSVVSVSQPQQQMQPQQPTVQMSQLQPMMSQSSVSHPTMMHPTMTMAQAPLQQVQVIGQPGSYLQHLYNPQMLFPAGAPLTLQQQPMQQGQLSLQLQPKVMDPKTSAAQQAMVANKQQAMTVNAGTMMTGQVISQAAASKGGYPQQMQLQPGKSAIIHGAQAAGFGPAGQNQTVVIGQLMPNQQSLFNHKAIADASQKGKFFQGNLQPKTLYSTPASTAQVFNAAGLKQMSSQPQMITTQAPGTMFTQSHQLLGLQTLPAGLSWAPGSFQSANLLGQTPIYIRSQSSDMFIQQSPSIHMQQQAAQFAPSPIAPSQQQQLKQQKQVRMRPGTHSVAVGTQTQVSSSATMHSNTAPVRAQIKPKGRVAAGSSPGPAPPQMATTQTQTQTQQTAQLLPPPQTSTPTTQPPTAAPQMKSDAGNQTYSKLQPIATTPQPLPPSKPSEPPKTPLPKSQALVAPSTKLIETEAPAQTTAPTQPVPVPPVPMAIEAVPVSPVPAEVPPAEGVGGSVGSLMRPQQPMGQPPAKEKLPPQKAIVKPQVLTHVIDGLVIQEGPEPFPVSRSALLDSPGRIMASEKLDSQLKRKDSTSVASPDKRLKSHRNVELAKCEFCGKLGPKAKFKRSKRFCSNSCAKRFNLNGNKRADEDTGGRKKKAGFRGRKGSYIKEQEAELEDEGEELEEETSLPAGEEEVVVLPVKQEKVEEEQHRTATKWTVQDVFDFIRGLGSWCCDYADTFRAQEIDGQALLLLNYDHLVKSMGMTLGPALKLVKHIDALKEEMMATEQQQA</sequence>
<keyword evidence="4" id="KW-0862">Zinc</keyword>
<feature type="region of interest" description="Disordered" evidence="8">
    <location>
        <begin position="785"/>
        <end position="805"/>
    </location>
</feature>
<evidence type="ECO:0000256" key="5">
    <source>
        <dbReference type="ARBA" id="ARBA00023125"/>
    </source>
</evidence>
<name>A0AAV6UX72_9ARAC</name>
<evidence type="ECO:0000256" key="7">
    <source>
        <dbReference type="PROSITE-ProRule" id="PRU00367"/>
    </source>
</evidence>
<dbReference type="Gene3D" id="3.30.60.160">
    <property type="match status" value="1"/>
</dbReference>